<gene>
    <name evidence="5" type="ORF">ACFSC3_04390</name>
</gene>
<feature type="domain" description="HTH araC/xylS-type" evidence="4">
    <location>
        <begin position="79"/>
        <end position="178"/>
    </location>
</feature>
<comment type="caution">
    <text evidence="5">The sequence shown here is derived from an EMBL/GenBank/DDBJ whole genome shotgun (WGS) entry which is preliminary data.</text>
</comment>
<dbReference type="SUPFAM" id="SSF46689">
    <property type="entry name" value="Homeodomain-like"/>
    <property type="match status" value="2"/>
</dbReference>
<sequence length="198" mass="21646">MGRWSIEPGQLVAHASFEAHDNLVAESGAWVLNIAVPPYAILPPVFTVDDPDAIIAAAHSGLPVASLLRPVAVVPPDEDDWADVLAADLRREPISITEWARKAGFDRAKVSRGFHAAFGVTPARYRLENQTLRAMRLIASTAEPLAAIAATCGFADQAHLNRAVRSISSHTPRSWRIKSIQDRAVEGRYEAARLQRDR</sequence>
<dbReference type="EMBL" id="JBHUFC010000002">
    <property type="protein sequence ID" value="MFD1786805.1"/>
    <property type="molecule type" value="Genomic_DNA"/>
</dbReference>
<organism evidence="5 6">
    <name type="scientific">Sphingomonas floccifaciens</name>
    <dbReference type="NCBI Taxonomy" id="1844115"/>
    <lineage>
        <taxon>Bacteria</taxon>
        <taxon>Pseudomonadati</taxon>
        <taxon>Pseudomonadota</taxon>
        <taxon>Alphaproteobacteria</taxon>
        <taxon>Sphingomonadales</taxon>
        <taxon>Sphingomonadaceae</taxon>
        <taxon>Sphingomonas</taxon>
    </lineage>
</organism>
<dbReference type="SMART" id="SM00342">
    <property type="entry name" value="HTH_ARAC"/>
    <property type="match status" value="1"/>
</dbReference>
<dbReference type="InterPro" id="IPR018060">
    <property type="entry name" value="HTH_AraC"/>
</dbReference>
<dbReference type="Pfam" id="PF12833">
    <property type="entry name" value="HTH_18"/>
    <property type="match status" value="1"/>
</dbReference>
<keyword evidence="2" id="KW-0238">DNA-binding</keyword>
<name>A0ABW4NBW7_9SPHN</name>
<accession>A0ABW4NBW7</accession>
<dbReference type="Proteomes" id="UP001597283">
    <property type="component" value="Unassembled WGS sequence"/>
</dbReference>
<protein>
    <submittedName>
        <fullName evidence="5">Helix-turn-helix transcriptional regulator</fullName>
    </submittedName>
</protein>
<dbReference type="PANTHER" id="PTHR46796">
    <property type="entry name" value="HTH-TYPE TRANSCRIPTIONAL ACTIVATOR RHAS-RELATED"/>
    <property type="match status" value="1"/>
</dbReference>
<evidence type="ECO:0000313" key="5">
    <source>
        <dbReference type="EMBL" id="MFD1786805.1"/>
    </source>
</evidence>
<proteinExistence type="predicted"/>
<evidence type="ECO:0000259" key="4">
    <source>
        <dbReference type="PROSITE" id="PS01124"/>
    </source>
</evidence>
<dbReference type="InterPro" id="IPR050204">
    <property type="entry name" value="AraC_XylS_family_regulators"/>
</dbReference>
<dbReference type="InterPro" id="IPR009057">
    <property type="entry name" value="Homeodomain-like_sf"/>
</dbReference>
<evidence type="ECO:0000256" key="3">
    <source>
        <dbReference type="ARBA" id="ARBA00023163"/>
    </source>
</evidence>
<evidence type="ECO:0000313" key="6">
    <source>
        <dbReference type="Proteomes" id="UP001597283"/>
    </source>
</evidence>
<keyword evidence="6" id="KW-1185">Reference proteome</keyword>
<dbReference type="PROSITE" id="PS01124">
    <property type="entry name" value="HTH_ARAC_FAMILY_2"/>
    <property type="match status" value="1"/>
</dbReference>
<reference evidence="6" key="1">
    <citation type="journal article" date="2019" name="Int. J. Syst. Evol. Microbiol.">
        <title>The Global Catalogue of Microorganisms (GCM) 10K type strain sequencing project: providing services to taxonomists for standard genome sequencing and annotation.</title>
        <authorList>
            <consortium name="The Broad Institute Genomics Platform"/>
            <consortium name="The Broad Institute Genome Sequencing Center for Infectious Disease"/>
            <person name="Wu L."/>
            <person name="Ma J."/>
        </authorList>
    </citation>
    <scope>NUCLEOTIDE SEQUENCE [LARGE SCALE GENOMIC DNA]</scope>
    <source>
        <strain evidence="6">Q85</strain>
    </source>
</reference>
<keyword evidence="1" id="KW-0805">Transcription regulation</keyword>
<dbReference type="Gene3D" id="1.10.10.60">
    <property type="entry name" value="Homeodomain-like"/>
    <property type="match status" value="2"/>
</dbReference>
<evidence type="ECO:0000256" key="1">
    <source>
        <dbReference type="ARBA" id="ARBA00023015"/>
    </source>
</evidence>
<evidence type="ECO:0000256" key="2">
    <source>
        <dbReference type="ARBA" id="ARBA00023125"/>
    </source>
</evidence>
<keyword evidence="3" id="KW-0804">Transcription</keyword>